<dbReference type="EMBL" id="KE345147">
    <property type="protein sequence ID" value="EXB94372.1"/>
    <property type="molecule type" value="Genomic_DNA"/>
</dbReference>
<organism evidence="1 2">
    <name type="scientific">Morus notabilis</name>
    <dbReference type="NCBI Taxonomy" id="981085"/>
    <lineage>
        <taxon>Eukaryota</taxon>
        <taxon>Viridiplantae</taxon>
        <taxon>Streptophyta</taxon>
        <taxon>Embryophyta</taxon>
        <taxon>Tracheophyta</taxon>
        <taxon>Spermatophyta</taxon>
        <taxon>Magnoliopsida</taxon>
        <taxon>eudicotyledons</taxon>
        <taxon>Gunneridae</taxon>
        <taxon>Pentapetalae</taxon>
        <taxon>rosids</taxon>
        <taxon>fabids</taxon>
        <taxon>Rosales</taxon>
        <taxon>Moraceae</taxon>
        <taxon>Moreae</taxon>
        <taxon>Morus</taxon>
    </lineage>
</organism>
<accession>W9RJC0</accession>
<evidence type="ECO:0000313" key="1">
    <source>
        <dbReference type="EMBL" id="EXB94372.1"/>
    </source>
</evidence>
<dbReference type="AlphaFoldDB" id="W9RJC0"/>
<gene>
    <name evidence="1" type="ORF">L484_005967</name>
</gene>
<dbReference type="Proteomes" id="UP000030645">
    <property type="component" value="Unassembled WGS sequence"/>
</dbReference>
<keyword evidence="2" id="KW-1185">Reference proteome</keyword>
<reference evidence="2" key="1">
    <citation type="submission" date="2013-01" db="EMBL/GenBank/DDBJ databases">
        <title>Draft Genome Sequence of a Mulberry Tree, Morus notabilis C.K. Schneid.</title>
        <authorList>
            <person name="He N."/>
            <person name="Zhao S."/>
        </authorList>
    </citation>
    <scope>NUCLEOTIDE SEQUENCE</scope>
</reference>
<evidence type="ECO:0000313" key="2">
    <source>
        <dbReference type="Proteomes" id="UP000030645"/>
    </source>
</evidence>
<name>W9RJC0_9ROSA</name>
<sequence>MVKLAVDRREPVLIGALTGEAGTKLELLAKGIPSQWWFLISVSDLPEKCQNLAAANPDFSSDDRG</sequence>
<proteinExistence type="predicted"/>
<protein>
    <submittedName>
        <fullName evidence="1">Uncharacterized protein</fullName>
    </submittedName>
</protein>